<dbReference type="PROSITE" id="PS50895">
    <property type="entry name" value="SURF1"/>
    <property type="match status" value="1"/>
</dbReference>
<accession>A0A0W1A2F1</accession>
<proteinExistence type="inferred from homology"/>
<sequence length="243" mass="28283">MPSVTFFKFRFTPSWPMIALTTLFILAFSELGFWQIHRAHEKQQMIITQENMLQQKPVVWGSDRDLPKQYQSVQITGSYLPQLFLLDNQHHQHQFGYQVISPLLLQNGGVVLIDRGWVPGDVSRKNFPQVEIPKDSQRVEGIAYFPSKKQWVLGAGIENKGSHLYILELLDAKIVKQVLQKKVYPFIIRLNRNAPYGFIREWKIVSMPPERHIAYAVQWFAMALVILILFIALNLKKYAKTTF</sequence>
<dbReference type="InterPro" id="IPR002994">
    <property type="entry name" value="Surf1/Shy1"/>
</dbReference>
<reference evidence="7 8" key="1">
    <citation type="submission" date="2015-11" db="EMBL/GenBank/DDBJ databases">
        <title>Genomic analysis of 38 Legionella species identifies large and diverse effector repertoires.</title>
        <authorList>
            <person name="Burstein D."/>
            <person name="Amaro F."/>
            <person name="Zusman T."/>
            <person name="Lifshitz Z."/>
            <person name="Cohen O."/>
            <person name="Gilbert J.A."/>
            <person name="Pupko T."/>
            <person name="Shuman H.A."/>
            <person name="Segal G."/>
        </authorList>
    </citation>
    <scope>NUCLEOTIDE SEQUENCE [LARGE SCALE GENOMIC DNA]</scope>
    <source>
        <strain evidence="7 8">ATCC 51914</strain>
    </source>
</reference>
<dbReference type="STRING" id="66969.Lwal_2457"/>
<evidence type="ECO:0000256" key="3">
    <source>
        <dbReference type="ARBA" id="ARBA00022692"/>
    </source>
</evidence>
<keyword evidence="4 6" id="KW-1133">Transmembrane helix</keyword>
<dbReference type="PANTHER" id="PTHR23427:SF2">
    <property type="entry name" value="SURFEIT LOCUS PROTEIN 1"/>
    <property type="match status" value="1"/>
</dbReference>
<protein>
    <recommendedName>
        <fullName evidence="6">SURF1-like protein</fullName>
    </recommendedName>
</protein>
<name>A0A0W1A2F1_9GAMM</name>
<comment type="subcellular location">
    <subcellularLocation>
        <location evidence="6">Cell membrane</location>
        <topology evidence="6">Multi-pass membrane protein</topology>
    </subcellularLocation>
    <subcellularLocation>
        <location evidence="1">Membrane</location>
    </subcellularLocation>
</comment>
<dbReference type="PATRIC" id="fig|66969.6.peg.2663"/>
<feature type="transmembrane region" description="Helical" evidence="6">
    <location>
        <begin position="213"/>
        <end position="233"/>
    </location>
</feature>
<evidence type="ECO:0000313" key="7">
    <source>
        <dbReference type="EMBL" id="KTD75519.1"/>
    </source>
</evidence>
<keyword evidence="3 6" id="KW-0812">Transmembrane</keyword>
<evidence type="ECO:0000313" key="8">
    <source>
        <dbReference type="Proteomes" id="UP000054729"/>
    </source>
</evidence>
<dbReference type="GO" id="GO:0005886">
    <property type="term" value="C:plasma membrane"/>
    <property type="evidence" value="ECO:0007669"/>
    <property type="project" value="UniProtKB-SubCell"/>
</dbReference>
<keyword evidence="8" id="KW-1185">Reference proteome</keyword>
<dbReference type="Proteomes" id="UP000054729">
    <property type="component" value="Unassembled WGS sequence"/>
</dbReference>
<gene>
    <name evidence="7" type="ORF">Lwal_2457</name>
</gene>
<comment type="caution">
    <text evidence="7">The sequence shown here is derived from an EMBL/GenBank/DDBJ whole genome shotgun (WGS) entry which is preliminary data.</text>
</comment>
<dbReference type="EMBL" id="LNZB01000056">
    <property type="protein sequence ID" value="KTD75519.1"/>
    <property type="molecule type" value="Genomic_DNA"/>
</dbReference>
<evidence type="ECO:0000256" key="1">
    <source>
        <dbReference type="ARBA" id="ARBA00004370"/>
    </source>
</evidence>
<evidence type="ECO:0000256" key="6">
    <source>
        <dbReference type="RuleBase" id="RU363076"/>
    </source>
</evidence>
<evidence type="ECO:0000256" key="4">
    <source>
        <dbReference type="ARBA" id="ARBA00022989"/>
    </source>
</evidence>
<comment type="similarity">
    <text evidence="2 6">Belongs to the SURF1 family.</text>
</comment>
<dbReference type="Pfam" id="PF02104">
    <property type="entry name" value="SURF1"/>
    <property type="match status" value="1"/>
</dbReference>
<organism evidence="7 8">
    <name type="scientific">Legionella waltersii</name>
    <dbReference type="NCBI Taxonomy" id="66969"/>
    <lineage>
        <taxon>Bacteria</taxon>
        <taxon>Pseudomonadati</taxon>
        <taxon>Pseudomonadota</taxon>
        <taxon>Gammaproteobacteria</taxon>
        <taxon>Legionellales</taxon>
        <taxon>Legionellaceae</taxon>
        <taxon>Legionella</taxon>
    </lineage>
</organism>
<dbReference type="PANTHER" id="PTHR23427">
    <property type="entry name" value="SURFEIT LOCUS PROTEIN"/>
    <property type="match status" value="1"/>
</dbReference>
<dbReference type="InterPro" id="IPR045214">
    <property type="entry name" value="Surf1/Surf4"/>
</dbReference>
<evidence type="ECO:0000256" key="2">
    <source>
        <dbReference type="ARBA" id="ARBA00007165"/>
    </source>
</evidence>
<dbReference type="OrthoDB" id="9789940at2"/>
<dbReference type="AlphaFoldDB" id="A0A0W1A2F1"/>
<keyword evidence="6" id="KW-1003">Cell membrane</keyword>
<dbReference type="CDD" id="cd06662">
    <property type="entry name" value="SURF1"/>
    <property type="match status" value="1"/>
</dbReference>
<evidence type="ECO:0000256" key="5">
    <source>
        <dbReference type="ARBA" id="ARBA00023136"/>
    </source>
</evidence>
<feature type="transmembrane region" description="Helical" evidence="6">
    <location>
        <begin position="15"/>
        <end position="36"/>
    </location>
</feature>
<keyword evidence="5 6" id="KW-0472">Membrane</keyword>
<dbReference type="RefSeq" id="WP_058481090.1">
    <property type="nucleotide sequence ID" value="NZ_CAAAIQ010000002.1"/>
</dbReference>